<dbReference type="GO" id="GO:0016747">
    <property type="term" value="F:acyltransferase activity, transferring groups other than amino-acyl groups"/>
    <property type="evidence" value="ECO:0007669"/>
    <property type="project" value="InterPro"/>
</dbReference>
<dbReference type="Pfam" id="PF00583">
    <property type="entry name" value="Acetyltransf_1"/>
    <property type="match status" value="1"/>
</dbReference>
<dbReference type="Proteomes" id="UP000530654">
    <property type="component" value="Unassembled WGS sequence"/>
</dbReference>
<evidence type="ECO:0000256" key="1">
    <source>
        <dbReference type="ARBA" id="ARBA00022679"/>
    </source>
</evidence>
<accession>A0A7Y2R6W5</accession>
<feature type="domain" description="N-acetyltransferase" evidence="3">
    <location>
        <begin position="10"/>
        <end position="160"/>
    </location>
</feature>
<dbReference type="PROSITE" id="PS51186">
    <property type="entry name" value="GNAT"/>
    <property type="match status" value="1"/>
</dbReference>
<gene>
    <name evidence="4" type="ORF">HLI17_19135</name>
</gene>
<keyword evidence="1 4" id="KW-0808">Transferase</keyword>
<proteinExistence type="predicted"/>
<reference evidence="4 5" key="1">
    <citation type="submission" date="2020-04" db="EMBL/GenBank/DDBJ databases">
        <title>Rhizobium bacterial biofertilizers improve the content of phenolic compounds of Lactuca sativa L. under non-saline and saline-stress conditions.</title>
        <authorList>
            <person name="Ayuso-Calles M."/>
            <person name="Garcia-Estevez I."/>
            <person name="Jimenez-Gomez A."/>
            <person name="Flores-Felix J.D."/>
            <person name="Escribano-Bailon M."/>
            <person name="Rivas R."/>
        </authorList>
    </citation>
    <scope>NUCLEOTIDE SEQUENCE [LARGE SCALE GENOMIC DNA]</scope>
    <source>
        <strain evidence="4 5">GPTR02</strain>
    </source>
</reference>
<dbReference type="EMBL" id="JABEQY010000016">
    <property type="protein sequence ID" value="NNH65378.1"/>
    <property type="molecule type" value="Genomic_DNA"/>
</dbReference>
<organism evidence="4 5">
    <name type="scientific">Rhizobium laguerreae</name>
    <dbReference type="NCBI Taxonomy" id="1076926"/>
    <lineage>
        <taxon>Bacteria</taxon>
        <taxon>Pseudomonadati</taxon>
        <taxon>Pseudomonadota</taxon>
        <taxon>Alphaproteobacteria</taxon>
        <taxon>Hyphomicrobiales</taxon>
        <taxon>Rhizobiaceae</taxon>
        <taxon>Rhizobium/Agrobacterium group</taxon>
        <taxon>Rhizobium</taxon>
    </lineage>
</organism>
<dbReference type="PANTHER" id="PTHR43877:SF2">
    <property type="entry name" value="AMINOALKYLPHOSPHONATE N-ACETYLTRANSFERASE-RELATED"/>
    <property type="match status" value="1"/>
</dbReference>
<dbReference type="InterPro" id="IPR000182">
    <property type="entry name" value="GNAT_dom"/>
</dbReference>
<comment type="caution">
    <text evidence="4">The sequence shown here is derived from an EMBL/GenBank/DDBJ whole genome shotgun (WGS) entry which is preliminary data.</text>
</comment>
<dbReference type="InterPro" id="IPR016181">
    <property type="entry name" value="Acyl_CoA_acyltransferase"/>
</dbReference>
<dbReference type="InterPro" id="IPR050832">
    <property type="entry name" value="Bact_Acetyltransf"/>
</dbReference>
<evidence type="ECO:0000313" key="5">
    <source>
        <dbReference type="Proteomes" id="UP000530654"/>
    </source>
</evidence>
<name>A0A7Y2R6W5_9HYPH</name>
<dbReference type="RefSeq" id="WP_170281425.1">
    <property type="nucleotide sequence ID" value="NZ_JABEQY010000016.1"/>
</dbReference>
<sequence>MMNDMSDTFLYTSPLDPRAKPLIDELIYEYDSRYGNYFNAEGAAAELNRYPPEAFALPDGNFLLLIRNGETIGGGAFKNYDERTAEFKRIWTRSDLRRQGLARKVLVELEAQAARQGYSRIYLTTGFRQPEAVGLYLSYGYTALFDTSADPEIYKSLPFEKDITHLAQPAREDAEPRLRVAGANF</sequence>
<dbReference type="AlphaFoldDB" id="A0A7Y2R6W5"/>
<keyword evidence="2" id="KW-0012">Acyltransferase</keyword>
<dbReference type="Gene3D" id="3.40.630.30">
    <property type="match status" value="1"/>
</dbReference>
<evidence type="ECO:0000259" key="3">
    <source>
        <dbReference type="PROSITE" id="PS51186"/>
    </source>
</evidence>
<evidence type="ECO:0000256" key="2">
    <source>
        <dbReference type="ARBA" id="ARBA00023315"/>
    </source>
</evidence>
<dbReference type="SUPFAM" id="SSF55729">
    <property type="entry name" value="Acyl-CoA N-acyltransferases (Nat)"/>
    <property type="match status" value="1"/>
</dbReference>
<evidence type="ECO:0000313" key="4">
    <source>
        <dbReference type="EMBL" id="NNH65378.1"/>
    </source>
</evidence>
<protein>
    <submittedName>
        <fullName evidence="4">GNAT family N-acetyltransferase</fullName>
    </submittedName>
</protein>
<dbReference type="CDD" id="cd04301">
    <property type="entry name" value="NAT_SF"/>
    <property type="match status" value="1"/>
</dbReference>
<dbReference type="PANTHER" id="PTHR43877">
    <property type="entry name" value="AMINOALKYLPHOSPHONATE N-ACETYLTRANSFERASE-RELATED-RELATED"/>
    <property type="match status" value="1"/>
</dbReference>